<feature type="chain" id="PRO_5011772184" evidence="12">
    <location>
        <begin position="24"/>
        <end position="606"/>
    </location>
</feature>
<sequence length="606" mass="65932">MYFSKPAAAATVAVCLAPLSASGDDPIQLNPVVVTPTLSTQTVDESLSSVTVIDRETLDRQQPRELGDILRGQPGLDVQTNGSFGKATSVYTRGTGSESTMLLIDGVRIRSATTGGVPWQFIPPQLLDNVEVVRGPRASIYGADAVGGVVQAFTPDGRDGDQYWIQGGYGSFDSSEIGAGFAGAADGTSYSVSTNRFHTRGAPVREDGDDRGFVNNANVGRLTHQFDNGTEVGVLGFRAEGNTEFDGGDTDFLNQAIGAHTLIPIGAAWTTRLQISQARDEQENFEGSGISVFDTETRTARMENTAIHGNNEVVFGAEFQRDEVAGTTDYDETRRDNRAAFGQYLIGGDNSEIQLSVRLDDNEAFGDRVTGGAAFGQALDANHRLRLSYGTAFRAPTFNDLYFPFTDYGDGFIFEGNDNLSPERSQTAEIGITGQYQHLRWDLAAYQSHVDDLIQNAFGNDGVMRPENVDRARIQGLEGSLQTRISAWDVQASATLTDPRDRDSGERLERRATRTARLDLDRSIGTASVGASGIFQGDRYQGDDRLPGFGLMNLRAGWEFARNWSARLTIDNVFDTDYVTARNSTSDFDYKNAGRTAFLSVRYGNR</sequence>
<protein>
    <submittedName>
        <fullName evidence="15">Vitamin B12 transporter</fullName>
    </submittedName>
</protein>
<evidence type="ECO:0000313" key="16">
    <source>
        <dbReference type="Proteomes" id="UP000199657"/>
    </source>
</evidence>
<feature type="domain" description="TonB-dependent receptor plug" evidence="14">
    <location>
        <begin position="44"/>
        <end position="149"/>
    </location>
</feature>
<dbReference type="Pfam" id="PF00593">
    <property type="entry name" value="TonB_dep_Rec_b-barrel"/>
    <property type="match status" value="1"/>
</dbReference>
<dbReference type="InterPro" id="IPR000531">
    <property type="entry name" value="Beta-barrel_TonB"/>
</dbReference>
<name>A0A1H8UFM1_9GAMM</name>
<evidence type="ECO:0000259" key="13">
    <source>
        <dbReference type="Pfam" id="PF00593"/>
    </source>
</evidence>
<dbReference type="SUPFAM" id="SSF56935">
    <property type="entry name" value="Porins"/>
    <property type="match status" value="1"/>
</dbReference>
<evidence type="ECO:0000256" key="3">
    <source>
        <dbReference type="ARBA" id="ARBA00022452"/>
    </source>
</evidence>
<dbReference type="EMBL" id="FOEG01000006">
    <property type="protein sequence ID" value="SEP01674.1"/>
    <property type="molecule type" value="Genomic_DNA"/>
</dbReference>
<accession>A0A1H8UFM1</accession>
<dbReference type="PANTHER" id="PTHR30069">
    <property type="entry name" value="TONB-DEPENDENT OUTER MEMBRANE RECEPTOR"/>
    <property type="match status" value="1"/>
</dbReference>
<evidence type="ECO:0000256" key="10">
    <source>
        <dbReference type="PROSITE-ProRule" id="PRU01360"/>
    </source>
</evidence>
<proteinExistence type="inferred from homology"/>
<evidence type="ECO:0000256" key="6">
    <source>
        <dbReference type="ARBA" id="ARBA00023065"/>
    </source>
</evidence>
<evidence type="ECO:0000256" key="9">
    <source>
        <dbReference type="ARBA" id="ARBA00023237"/>
    </source>
</evidence>
<dbReference type="GO" id="GO:0009279">
    <property type="term" value="C:cell outer membrane"/>
    <property type="evidence" value="ECO:0007669"/>
    <property type="project" value="UniProtKB-SubCell"/>
</dbReference>
<dbReference type="OrthoDB" id="9815954at2"/>
<keyword evidence="7 11" id="KW-0798">TonB box</keyword>
<evidence type="ECO:0000313" key="15">
    <source>
        <dbReference type="EMBL" id="SEP01674.1"/>
    </source>
</evidence>
<keyword evidence="8 10" id="KW-0472">Membrane</keyword>
<reference evidence="15 16" key="1">
    <citation type="submission" date="2016-10" db="EMBL/GenBank/DDBJ databases">
        <authorList>
            <person name="de Groot N.N."/>
        </authorList>
    </citation>
    <scope>NUCLEOTIDE SEQUENCE [LARGE SCALE GENOMIC DNA]</scope>
    <source>
        <strain evidence="15 16">CGMCC 1.6291</strain>
    </source>
</reference>
<dbReference type="PROSITE" id="PS52016">
    <property type="entry name" value="TONB_DEPENDENT_REC_3"/>
    <property type="match status" value="1"/>
</dbReference>
<evidence type="ECO:0000256" key="5">
    <source>
        <dbReference type="ARBA" id="ARBA00022729"/>
    </source>
</evidence>
<dbReference type="Gene3D" id="2.40.170.20">
    <property type="entry name" value="TonB-dependent receptor, beta-barrel domain"/>
    <property type="match status" value="1"/>
</dbReference>
<evidence type="ECO:0000256" key="11">
    <source>
        <dbReference type="RuleBase" id="RU003357"/>
    </source>
</evidence>
<feature type="domain" description="TonB-dependent receptor-like beta-barrel" evidence="13">
    <location>
        <begin position="184"/>
        <end position="573"/>
    </location>
</feature>
<keyword evidence="5 12" id="KW-0732">Signal</keyword>
<organism evidence="15 16">
    <name type="scientific">Aquisalimonas asiatica</name>
    <dbReference type="NCBI Taxonomy" id="406100"/>
    <lineage>
        <taxon>Bacteria</taxon>
        <taxon>Pseudomonadati</taxon>
        <taxon>Pseudomonadota</taxon>
        <taxon>Gammaproteobacteria</taxon>
        <taxon>Chromatiales</taxon>
        <taxon>Ectothiorhodospiraceae</taxon>
        <taxon>Aquisalimonas</taxon>
    </lineage>
</organism>
<dbReference type="InterPro" id="IPR037066">
    <property type="entry name" value="Plug_dom_sf"/>
</dbReference>
<keyword evidence="9 10" id="KW-0998">Cell outer membrane</keyword>
<evidence type="ECO:0000256" key="1">
    <source>
        <dbReference type="ARBA" id="ARBA00004571"/>
    </source>
</evidence>
<dbReference type="Gene3D" id="2.170.130.10">
    <property type="entry name" value="TonB-dependent receptor, plug domain"/>
    <property type="match status" value="1"/>
</dbReference>
<keyword evidence="6" id="KW-0406">Ion transport</keyword>
<dbReference type="Pfam" id="PF07715">
    <property type="entry name" value="Plug"/>
    <property type="match status" value="1"/>
</dbReference>
<dbReference type="InterPro" id="IPR036942">
    <property type="entry name" value="Beta-barrel_TonB_sf"/>
</dbReference>
<keyword evidence="3 10" id="KW-1134">Transmembrane beta strand</keyword>
<dbReference type="GO" id="GO:0006811">
    <property type="term" value="P:monoatomic ion transport"/>
    <property type="evidence" value="ECO:0007669"/>
    <property type="project" value="UniProtKB-KW"/>
</dbReference>
<dbReference type="Proteomes" id="UP000199657">
    <property type="component" value="Unassembled WGS sequence"/>
</dbReference>
<dbReference type="GO" id="GO:0015889">
    <property type="term" value="P:cobalamin transport"/>
    <property type="evidence" value="ECO:0007669"/>
    <property type="project" value="TreeGrafter"/>
</dbReference>
<evidence type="ECO:0000256" key="4">
    <source>
        <dbReference type="ARBA" id="ARBA00022692"/>
    </source>
</evidence>
<evidence type="ECO:0000256" key="8">
    <source>
        <dbReference type="ARBA" id="ARBA00023136"/>
    </source>
</evidence>
<dbReference type="RefSeq" id="WP_091644900.1">
    <property type="nucleotide sequence ID" value="NZ_FOEG01000006.1"/>
</dbReference>
<feature type="signal peptide" evidence="12">
    <location>
        <begin position="1"/>
        <end position="23"/>
    </location>
</feature>
<evidence type="ECO:0000259" key="14">
    <source>
        <dbReference type="Pfam" id="PF07715"/>
    </source>
</evidence>
<gene>
    <name evidence="15" type="ORF">SAMN04488052_106150</name>
</gene>
<keyword evidence="2 10" id="KW-0813">Transport</keyword>
<dbReference type="InterPro" id="IPR039426">
    <property type="entry name" value="TonB-dep_rcpt-like"/>
</dbReference>
<dbReference type="STRING" id="406100.SAMN04488052_106150"/>
<keyword evidence="4 10" id="KW-0812">Transmembrane</keyword>
<evidence type="ECO:0000256" key="12">
    <source>
        <dbReference type="SAM" id="SignalP"/>
    </source>
</evidence>
<comment type="similarity">
    <text evidence="10 11">Belongs to the TonB-dependent receptor family.</text>
</comment>
<dbReference type="AlphaFoldDB" id="A0A1H8UFM1"/>
<evidence type="ECO:0000256" key="2">
    <source>
        <dbReference type="ARBA" id="ARBA00022448"/>
    </source>
</evidence>
<dbReference type="InterPro" id="IPR012910">
    <property type="entry name" value="Plug_dom"/>
</dbReference>
<keyword evidence="16" id="KW-1185">Reference proteome</keyword>
<dbReference type="PANTHER" id="PTHR30069:SF53">
    <property type="entry name" value="COLICIN I RECEPTOR-RELATED"/>
    <property type="match status" value="1"/>
</dbReference>
<evidence type="ECO:0000256" key="7">
    <source>
        <dbReference type="ARBA" id="ARBA00023077"/>
    </source>
</evidence>
<dbReference type="CDD" id="cd01347">
    <property type="entry name" value="ligand_gated_channel"/>
    <property type="match status" value="1"/>
</dbReference>
<comment type="subcellular location">
    <subcellularLocation>
        <location evidence="1 10">Cell outer membrane</location>
        <topology evidence="1 10">Multi-pass membrane protein</topology>
    </subcellularLocation>
</comment>